<comment type="caution">
    <text evidence="2">The sequence shown here is derived from an EMBL/GenBank/DDBJ whole genome shotgun (WGS) entry which is preliminary data.</text>
</comment>
<gene>
    <name evidence="2" type="ORF">V6N12_021791</name>
</gene>
<name>A0ABR2FSR0_9ROSI</name>
<feature type="compositionally biased region" description="Basic and acidic residues" evidence="1">
    <location>
        <begin position="191"/>
        <end position="207"/>
    </location>
</feature>
<organism evidence="2 3">
    <name type="scientific">Hibiscus sabdariffa</name>
    <name type="common">roselle</name>
    <dbReference type="NCBI Taxonomy" id="183260"/>
    <lineage>
        <taxon>Eukaryota</taxon>
        <taxon>Viridiplantae</taxon>
        <taxon>Streptophyta</taxon>
        <taxon>Embryophyta</taxon>
        <taxon>Tracheophyta</taxon>
        <taxon>Spermatophyta</taxon>
        <taxon>Magnoliopsida</taxon>
        <taxon>eudicotyledons</taxon>
        <taxon>Gunneridae</taxon>
        <taxon>Pentapetalae</taxon>
        <taxon>rosids</taxon>
        <taxon>malvids</taxon>
        <taxon>Malvales</taxon>
        <taxon>Malvaceae</taxon>
        <taxon>Malvoideae</taxon>
        <taxon>Hibiscus</taxon>
    </lineage>
</organism>
<proteinExistence type="predicted"/>
<feature type="region of interest" description="Disordered" evidence="1">
    <location>
        <begin position="179"/>
        <end position="207"/>
    </location>
</feature>
<dbReference type="EMBL" id="JBBPBM010000004">
    <property type="protein sequence ID" value="KAK8587289.1"/>
    <property type="molecule type" value="Genomic_DNA"/>
</dbReference>
<evidence type="ECO:0000313" key="2">
    <source>
        <dbReference type="EMBL" id="KAK8587289.1"/>
    </source>
</evidence>
<feature type="region of interest" description="Disordered" evidence="1">
    <location>
        <begin position="1"/>
        <end position="30"/>
    </location>
</feature>
<sequence>MDSKNSESFFVKHIDPNPSEREINKGQKEVNPRENCLAGGKIIPVAIPPLEIVHSRSDGHRYFDITETVRKDQSVLVGRVYLENDVEARFSFGGLEIGDELDEIGLESAREFAAGDLFEHLHPGVQRGEEEPDFAQVDVRILVREVDLGDVELEAAGVSEPELVQGDYGVGIGSDLRETDLGRTVRNKKRDQKEKQKGAADHRHGRI</sequence>
<evidence type="ECO:0000313" key="3">
    <source>
        <dbReference type="Proteomes" id="UP001472677"/>
    </source>
</evidence>
<protein>
    <submittedName>
        <fullName evidence="2">Uncharacterized protein</fullName>
    </submittedName>
</protein>
<dbReference type="Proteomes" id="UP001472677">
    <property type="component" value="Unassembled WGS sequence"/>
</dbReference>
<accession>A0ABR2FSR0</accession>
<reference evidence="2 3" key="1">
    <citation type="journal article" date="2024" name="G3 (Bethesda)">
        <title>Genome assembly of Hibiscus sabdariffa L. provides insights into metabolisms of medicinal natural products.</title>
        <authorList>
            <person name="Kim T."/>
        </authorList>
    </citation>
    <scope>NUCLEOTIDE SEQUENCE [LARGE SCALE GENOMIC DNA]</scope>
    <source>
        <strain evidence="2">TK-2024</strain>
        <tissue evidence="2">Old leaves</tissue>
    </source>
</reference>
<keyword evidence="3" id="KW-1185">Reference proteome</keyword>
<evidence type="ECO:0000256" key="1">
    <source>
        <dbReference type="SAM" id="MobiDB-lite"/>
    </source>
</evidence>